<dbReference type="GO" id="GO:0042420">
    <property type="term" value="P:dopamine catabolic process"/>
    <property type="evidence" value="ECO:0007669"/>
    <property type="project" value="TreeGrafter"/>
</dbReference>
<proteinExistence type="inferred from homology"/>
<dbReference type="Pfam" id="PF03351">
    <property type="entry name" value="DOMON"/>
    <property type="match status" value="1"/>
</dbReference>
<dbReference type="InterPro" id="IPR014784">
    <property type="entry name" value="Cu2_ascorb_mOase-like_C"/>
</dbReference>
<feature type="domain" description="Copper type II ascorbate-dependent monooxygenase N-terminal" evidence="5">
    <location>
        <begin position="187"/>
        <end position="240"/>
    </location>
</feature>
<feature type="non-terminal residue" evidence="8">
    <location>
        <position position="416"/>
    </location>
</feature>
<dbReference type="Proteomes" id="UP001331761">
    <property type="component" value="Unassembled WGS sequence"/>
</dbReference>
<evidence type="ECO:0000259" key="5">
    <source>
        <dbReference type="Pfam" id="PF01082"/>
    </source>
</evidence>
<evidence type="ECO:0000256" key="3">
    <source>
        <dbReference type="ARBA" id="ARBA00023180"/>
    </source>
</evidence>
<keyword evidence="2" id="KW-1015">Disulfide bond</keyword>
<dbReference type="Gene3D" id="2.60.120.310">
    <property type="entry name" value="Copper type II, ascorbate-dependent monooxygenase, N-terminal domain"/>
    <property type="match status" value="2"/>
</dbReference>
<dbReference type="InterPro" id="IPR036939">
    <property type="entry name" value="Cu2_ascorb_mOase_N_sf"/>
</dbReference>
<evidence type="ECO:0000256" key="1">
    <source>
        <dbReference type="ARBA" id="ARBA00010676"/>
    </source>
</evidence>
<dbReference type="Gene3D" id="2.60.120.230">
    <property type="match status" value="1"/>
</dbReference>
<dbReference type="InterPro" id="IPR024548">
    <property type="entry name" value="Cu2_monoox_C"/>
</dbReference>
<dbReference type="InterPro" id="IPR005018">
    <property type="entry name" value="DOMON_domain"/>
</dbReference>
<gene>
    <name evidence="8" type="ORF">GCK32_010279</name>
</gene>
<feature type="domain" description="Copper type II ascorbate-dependent monooxygenase C-terminal" evidence="7">
    <location>
        <begin position="293"/>
        <end position="410"/>
    </location>
</feature>
<evidence type="ECO:0000259" key="7">
    <source>
        <dbReference type="Pfam" id="PF03712"/>
    </source>
</evidence>
<dbReference type="AlphaFoldDB" id="A0AAN8FGJ9"/>
<sequence>MKEAVDTAILILLFMNGAKSEVEALIGSTKVLLSWKVDFVDQSVLFTVAQSNSRLGYIMIGFSDHGYLNSSDICIYRDGQLQDAYIDRDFQIQFDRSQDCQLESHRAKKFHFRRRFSTCDPKDYAFEVLESSGYCYVCIISGYGSSETDFPKNVRQLLVNYIQEVHYGVLLGLPDRMEPLETDGARFEVLANSVLVPTAVTTYWCVIKRIPQEVVERKHHIIQMMPYVKKGNEHIVHHMEPIYYPPEAGLPLGGRTGKKYVKVEIHYNNPGLESGIVDDSGFVFFVTPKLRKYDAGILEVGLIYSDANSIPPGQQSFPLTAHCVADCTMKFPVGGIYVFGSQLHAHLSGRKLYTSHYRRGVKIGEINRDNHYSPHWQHVVYINPYIHVLPGDTLSTTCAYETLSKRTMTLVRLMQG</sequence>
<keyword evidence="9" id="KW-1185">Reference proteome</keyword>
<dbReference type="InterPro" id="IPR000323">
    <property type="entry name" value="Cu2_ascorb_mOase_N"/>
</dbReference>
<dbReference type="PANTHER" id="PTHR10157">
    <property type="entry name" value="DOPAMINE BETA HYDROXYLASE RELATED"/>
    <property type="match status" value="1"/>
</dbReference>
<dbReference type="EMBL" id="WIXE01011459">
    <property type="protein sequence ID" value="KAK5976730.1"/>
    <property type="molecule type" value="Genomic_DNA"/>
</dbReference>
<keyword evidence="8" id="KW-0560">Oxidoreductase</keyword>
<keyword evidence="8" id="KW-0503">Monooxygenase</keyword>
<dbReference type="InterPro" id="IPR000945">
    <property type="entry name" value="DBH-like"/>
</dbReference>
<protein>
    <submittedName>
        <fullName evidence="8">Copper type II ascorbate-dependent monooxygenase domain protein</fullName>
    </submittedName>
</protein>
<dbReference type="Pfam" id="PF01082">
    <property type="entry name" value="Cu2_monooxygen"/>
    <property type="match status" value="1"/>
</dbReference>
<organism evidence="8 9">
    <name type="scientific">Trichostrongylus colubriformis</name>
    <name type="common">Black scour worm</name>
    <dbReference type="NCBI Taxonomy" id="6319"/>
    <lineage>
        <taxon>Eukaryota</taxon>
        <taxon>Metazoa</taxon>
        <taxon>Ecdysozoa</taxon>
        <taxon>Nematoda</taxon>
        <taxon>Chromadorea</taxon>
        <taxon>Rhabditida</taxon>
        <taxon>Rhabditina</taxon>
        <taxon>Rhabditomorpha</taxon>
        <taxon>Strongyloidea</taxon>
        <taxon>Trichostrongylidae</taxon>
        <taxon>Trichostrongylus</taxon>
    </lineage>
</organism>
<evidence type="ECO:0000256" key="4">
    <source>
        <dbReference type="SAM" id="SignalP"/>
    </source>
</evidence>
<reference evidence="8 9" key="1">
    <citation type="submission" date="2019-10" db="EMBL/GenBank/DDBJ databases">
        <title>Assembly and Annotation for the nematode Trichostrongylus colubriformis.</title>
        <authorList>
            <person name="Martin J."/>
        </authorList>
    </citation>
    <scope>NUCLEOTIDE SEQUENCE [LARGE SCALE GENOMIC DNA]</scope>
    <source>
        <strain evidence="8">G859</strain>
        <tissue evidence="8">Whole worm</tissue>
    </source>
</reference>
<dbReference type="GO" id="GO:0004500">
    <property type="term" value="F:dopamine beta-monooxygenase activity"/>
    <property type="evidence" value="ECO:0007669"/>
    <property type="project" value="InterPro"/>
</dbReference>
<dbReference type="Pfam" id="PF03712">
    <property type="entry name" value="Cu2_monoox_C"/>
    <property type="match status" value="1"/>
</dbReference>
<dbReference type="CDD" id="cd09631">
    <property type="entry name" value="DOMON_DOH"/>
    <property type="match status" value="1"/>
</dbReference>
<keyword evidence="3" id="KW-0325">Glycoprotein</keyword>
<feature type="signal peptide" evidence="4">
    <location>
        <begin position="1"/>
        <end position="20"/>
    </location>
</feature>
<keyword evidence="4" id="KW-0732">Signal</keyword>
<dbReference type="GO" id="GO:0005615">
    <property type="term" value="C:extracellular space"/>
    <property type="evidence" value="ECO:0007669"/>
    <property type="project" value="TreeGrafter"/>
</dbReference>
<evidence type="ECO:0000256" key="2">
    <source>
        <dbReference type="ARBA" id="ARBA00023157"/>
    </source>
</evidence>
<dbReference type="GO" id="GO:0030667">
    <property type="term" value="C:secretory granule membrane"/>
    <property type="evidence" value="ECO:0007669"/>
    <property type="project" value="TreeGrafter"/>
</dbReference>
<evidence type="ECO:0000259" key="6">
    <source>
        <dbReference type="Pfam" id="PF03351"/>
    </source>
</evidence>
<evidence type="ECO:0000313" key="9">
    <source>
        <dbReference type="Proteomes" id="UP001331761"/>
    </source>
</evidence>
<dbReference type="GO" id="GO:0042421">
    <property type="term" value="P:norepinephrine biosynthetic process"/>
    <property type="evidence" value="ECO:0007669"/>
    <property type="project" value="TreeGrafter"/>
</dbReference>
<dbReference type="SUPFAM" id="SSF49742">
    <property type="entry name" value="PHM/PNGase F"/>
    <property type="match status" value="2"/>
</dbReference>
<feature type="domain" description="DOMON" evidence="6">
    <location>
        <begin position="29"/>
        <end position="126"/>
    </location>
</feature>
<accession>A0AAN8FGJ9</accession>
<name>A0AAN8FGJ9_TRICO</name>
<comment type="caution">
    <text evidence="8">The sequence shown here is derived from an EMBL/GenBank/DDBJ whole genome shotgun (WGS) entry which is preliminary data.</text>
</comment>
<dbReference type="InterPro" id="IPR008977">
    <property type="entry name" value="PHM/PNGase_F_dom_sf"/>
</dbReference>
<comment type="similarity">
    <text evidence="1">Belongs to the copper type II ascorbate-dependent monooxygenase family.</text>
</comment>
<dbReference type="GO" id="GO:0006589">
    <property type="term" value="P:octopamine biosynthetic process"/>
    <property type="evidence" value="ECO:0007669"/>
    <property type="project" value="TreeGrafter"/>
</dbReference>
<dbReference type="InterPro" id="IPR045266">
    <property type="entry name" value="DOH_DOMON"/>
</dbReference>
<feature type="chain" id="PRO_5042928926" evidence="4">
    <location>
        <begin position="21"/>
        <end position="416"/>
    </location>
</feature>
<dbReference type="GO" id="GO:0005507">
    <property type="term" value="F:copper ion binding"/>
    <property type="evidence" value="ECO:0007669"/>
    <property type="project" value="InterPro"/>
</dbReference>
<dbReference type="PANTHER" id="PTHR10157:SF23">
    <property type="entry name" value="MOXD1 HOMOLOG 1"/>
    <property type="match status" value="1"/>
</dbReference>
<evidence type="ECO:0000313" key="8">
    <source>
        <dbReference type="EMBL" id="KAK5976730.1"/>
    </source>
</evidence>